<evidence type="ECO:0000313" key="3">
    <source>
        <dbReference type="Proteomes" id="UP000526408"/>
    </source>
</evidence>
<dbReference type="AlphaFoldDB" id="A0A7X6H1S4"/>
<dbReference type="RefSeq" id="WP_168623614.1">
    <property type="nucleotide sequence ID" value="NZ_JAAZQQ010000003.1"/>
</dbReference>
<dbReference type="EMBL" id="JAAZQQ010000003">
    <property type="protein sequence ID" value="NKX45236.1"/>
    <property type="molecule type" value="Genomic_DNA"/>
</dbReference>
<name>A0A7X6H1S4_9RHOB</name>
<dbReference type="InterPro" id="IPR028992">
    <property type="entry name" value="Hedgehog/Intein_dom"/>
</dbReference>
<evidence type="ECO:0000259" key="1">
    <source>
        <dbReference type="Pfam" id="PF13403"/>
    </source>
</evidence>
<reference evidence="2 3" key="1">
    <citation type="submission" date="2020-04" db="EMBL/GenBank/DDBJ databases">
        <authorList>
            <person name="Yoon J."/>
        </authorList>
    </citation>
    <scope>NUCLEOTIDE SEQUENCE [LARGE SCALE GENOMIC DNA]</scope>
    <source>
        <strain evidence="2 3">KMU-115</strain>
    </source>
</reference>
<keyword evidence="3" id="KW-1185">Reference proteome</keyword>
<sequence>MSWAAQGAADAAVEGRWCAIWRAGVLVAPLRPVDALPRPELTLCLEFTLPPLPRRVPLRLWQGAAEASRAIGLYALPDGALRLVHGEIDLVTPPGTARPGETVTLRYRACARGRGDIADFINHDRPLRHRLRAGLARAARLDEALPREAGFLSVCHVAAVAEFGLAPTDLPALATGAMLPTSQGMRPVEALEPGMVLRTVTGERLPLRWVARRPRLCLGRLAPVRLRAPYFGLAQDICVTPETRILRSGPAVEYLFGHEKVLVRAGDLTGSPGAHPDRNAPVRVVHHLMLDDPACVTIDRCGVETALLSDVVAAEDAGPPRNLSDADRQPCLPVLDRAAAQALVAASARGRRAAG</sequence>
<comment type="caution">
    <text evidence="2">The sequence shown here is derived from an EMBL/GenBank/DDBJ whole genome shotgun (WGS) entry which is preliminary data.</text>
</comment>
<proteinExistence type="predicted"/>
<dbReference type="Proteomes" id="UP000526408">
    <property type="component" value="Unassembled WGS sequence"/>
</dbReference>
<protein>
    <recommendedName>
        <fullName evidence="1">Hedgehog/Intein (Hint) domain-containing protein</fullName>
    </recommendedName>
</protein>
<dbReference type="Pfam" id="PF13403">
    <property type="entry name" value="Hint_2"/>
    <property type="match status" value="1"/>
</dbReference>
<gene>
    <name evidence="2" type="ORF">HCU73_11580</name>
</gene>
<evidence type="ECO:0000313" key="2">
    <source>
        <dbReference type="EMBL" id="NKX45236.1"/>
    </source>
</evidence>
<accession>A0A7X6H1S4</accession>
<organism evidence="2 3">
    <name type="scientific">Roseicyclus persicicus</name>
    <dbReference type="NCBI Taxonomy" id="2650661"/>
    <lineage>
        <taxon>Bacteria</taxon>
        <taxon>Pseudomonadati</taxon>
        <taxon>Pseudomonadota</taxon>
        <taxon>Alphaproteobacteria</taxon>
        <taxon>Rhodobacterales</taxon>
        <taxon>Roseobacteraceae</taxon>
        <taxon>Roseicyclus</taxon>
    </lineage>
</organism>
<feature type="domain" description="Hedgehog/Intein (Hint)" evidence="1">
    <location>
        <begin position="171"/>
        <end position="307"/>
    </location>
</feature>